<protein>
    <recommendedName>
        <fullName evidence="7">Non-structural maintenance of chromosomes element 4</fullName>
    </recommendedName>
</protein>
<keyword evidence="11" id="KW-1185">Reference proteome</keyword>
<evidence type="ECO:0000256" key="3">
    <source>
        <dbReference type="ARBA" id="ARBA00022763"/>
    </source>
</evidence>
<gene>
    <name evidence="10" type="ORF">THAOC_31032</name>
</gene>
<comment type="subunit">
    <text evidence="7">Component of the SMC5-SMC6 complex.</text>
</comment>
<feature type="compositionally biased region" description="Basic residues" evidence="8">
    <location>
        <begin position="401"/>
        <end position="412"/>
    </location>
</feature>
<dbReference type="EMBL" id="AGNL01044242">
    <property type="protein sequence ID" value="EJK50040.1"/>
    <property type="molecule type" value="Genomic_DNA"/>
</dbReference>
<dbReference type="GO" id="GO:0030915">
    <property type="term" value="C:Smc5-Smc6 complex"/>
    <property type="evidence" value="ECO:0007669"/>
    <property type="project" value="UniProtKB-UniRule"/>
</dbReference>
<feature type="region of interest" description="Disordered" evidence="8">
    <location>
        <begin position="1"/>
        <end position="33"/>
    </location>
</feature>
<feature type="compositionally biased region" description="Basic and acidic residues" evidence="8">
    <location>
        <begin position="378"/>
        <end position="390"/>
    </location>
</feature>
<dbReference type="GO" id="GO:0006310">
    <property type="term" value="P:DNA recombination"/>
    <property type="evidence" value="ECO:0007669"/>
    <property type="project" value="UniProtKB-UniRule"/>
</dbReference>
<comment type="subcellular location">
    <subcellularLocation>
        <location evidence="1 7">Nucleus</location>
    </subcellularLocation>
</comment>
<evidence type="ECO:0000313" key="10">
    <source>
        <dbReference type="EMBL" id="EJK50040.1"/>
    </source>
</evidence>
<dbReference type="AlphaFoldDB" id="K0RA50"/>
<evidence type="ECO:0000256" key="1">
    <source>
        <dbReference type="ARBA" id="ARBA00004123"/>
    </source>
</evidence>
<name>K0RA50_THAOC</name>
<comment type="function">
    <text evidence="7">Component of the SMC5-SMC6 complex, that promotes sister chromatid alignment after DNA damage and facilitates double-stranded DNA breaks (DSBs) repair via homologous recombination between sister chromatids.</text>
</comment>
<feature type="compositionally biased region" description="Basic and acidic residues" evidence="8">
    <location>
        <begin position="495"/>
        <end position="515"/>
    </location>
</feature>
<dbReference type="InterPro" id="IPR014854">
    <property type="entry name" value="Nse4_C"/>
</dbReference>
<dbReference type="PANTHER" id="PTHR16140">
    <property type="entry name" value="NON-STRUCTURAL MAINTENANCE OF CHROMOSOMES ELEMENT 4"/>
    <property type="match status" value="1"/>
</dbReference>
<dbReference type="Proteomes" id="UP000266841">
    <property type="component" value="Unassembled WGS sequence"/>
</dbReference>
<keyword evidence="3 7" id="KW-0227">DNA damage</keyword>
<keyword evidence="5 7" id="KW-0234">DNA repair</keyword>
<feature type="region of interest" description="Disordered" evidence="8">
    <location>
        <begin position="492"/>
        <end position="522"/>
    </location>
</feature>
<dbReference type="GO" id="GO:0005634">
    <property type="term" value="C:nucleus"/>
    <property type="evidence" value="ECO:0007669"/>
    <property type="project" value="UniProtKB-SubCell"/>
</dbReference>
<evidence type="ECO:0000256" key="6">
    <source>
        <dbReference type="ARBA" id="ARBA00023242"/>
    </source>
</evidence>
<dbReference type="Pfam" id="PF08743">
    <property type="entry name" value="Nse4_C"/>
    <property type="match status" value="1"/>
</dbReference>
<sequence length="570" mass="65093">MSANDDTPPAGSGRGRPRRRTMLMTLSGQTHQERQQLRRDFTALQQLIKSSPLQSDIRPQQLRNNELNESVRYIREAKKDASNSSLLAERSALQAENMITVPRYDAVRLAQMASKKGAVLQTPGDRRDYRFDWQGLGLQAGVCFSSLPTGVSFPNGPIEVGYTPRKSAERKRRYQEDTDEEDVVEEKVESVEQKNSSAADRDHRDHLSLVNTHLRRMDKKLHQSPDERDGAAFLFDPNSFTKTVENMSNFSHLIKQVEKYETLPDGQKVMRVEERAGIRILSLDQARETGLPPGPVVYPVTKTLRTDEELEEAGSIEPTKTSVLRLDYKQWKRMAEVLRGGDGSEASAQRKRRKVQHQQSPSLETIDVELCSDPPSPRNREKLSPVEDPPRAVTQSQSPTHQRKRPSKKRRVVSPPEKASVDSSTLQRDYSAMKTVLSRYSTKSLERVISTDDMKKLSMVKMSHKLEDLRESYRRELSRLLQTLIDAVKSIPTDQRQERSRLDNHSFESSRKAPEAPESICSDGFLDVGRDAEFKEARIQAQRDKKEIDYLKAEVERLRKSQSNKTEKEI</sequence>
<evidence type="ECO:0000313" key="11">
    <source>
        <dbReference type="Proteomes" id="UP000266841"/>
    </source>
</evidence>
<accession>K0RA50</accession>
<proteinExistence type="inferred from homology"/>
<evidence type="ECO:0000256" key="2">
    <source>
        <dbReference type="ARBA" id="ARBA00008997"/>
    </source>
</evidence>
<evidence type="ECO:0000256" key="7">
    <source>
        <dbReference type="RuleBase" id="RU365071"/>
    </source>
</evidence>
<feature type="region of interest" description="Disordered" evidence="8">
    <location>
        <begin position="155"/>
        <end position="205"/>
    </location>
</feature>
<dbReference type="OrthoDB" id="361242at2759"/>
<comment type="similarity">
    <text evidence="2 7">Belongs to the NSE4 family.</text>
</comment>
<reference evidence="10 11" key="1">
    <citation type="journal article" date="2012" name="Genome Biol.">
        <title>Genome and low-iron response of an oceanic diatom adapted to chronic iron limitation.</title>
        <authorList>
            <person name="Lommer M."/>
            <person name="Specht M."/>
            <person name="Roy A.S."/>
            <person name="Kraemer L."/>
            <person name="Andreson R."/>
            <person name="Gutowska M.A."/>
            <person name="Wolf J."/>
            <person name="Bergner S.V."/>
            <person name="Schilhabel M.B."/>
            <person name="Klostermeier U.C."/>
            <person name="Beiko R.G."/>
            <person name="Rosenstiel P."/>
            <person name="Hippler M."/>
            <person name="Laroche J."/>
        </authorList>
    </citation>
    <scope>NUCLEOTIDE SEQUENCE [LARGE SCALE GENOMIC DNA]</scope>
    <source>
        <strain evidence="10 11">CCMP1005</strain>
    </source>
</reference>
<evidence type="ECO:0000256" key="4">
    <source>
        <dbReference type="ARBA" id="ARBA00023172"/>
    </source>
</evidence>
<keyword evidence="6 7" id="KW-0539">Nucleus</keyword>
<keyword evidence="4 7" id="KW-0233">DNA recombination</keyword>
<dbReference type="PANTHER" id="PTHR16140:SF0">
    <property type="entry name" value="NON-STRUCTURAL MAINTENANCE OF CHROMOSOMES ELEMENT 4"/>
    <property type="match status" value="1"/>
</dbReference>
<evidence type="ECO:0000259" key="9">
    <source>
        <dbReference type="Pfam" id="PF08743"/>
    </source>
</evidence>
<evidence type="ECO:0000256" key="5">
    <source>
        <dbReference type="ARBA" id="ARBA00023204"/>
    </source>
</evidence>
<organism evidence="10 11">
    <name type="scientific">Thalassiosira oceanica</name>
    <name type="common">Marine diatom</name>
    <dbReference type="NCBI Taxonomy" id="159749"/>
    <lineage>
        <taxon>Eukaryota</taxon>
        <taxon>Sar</taxon>
        <taxon>Stramenopiles</taxon>
        <taxon>Ochrophyta</taxon>
        <taxon>Bacillariophyta</taxon>
        <taxon>Coscinodiscophyceae</taxon>
        <taxon>Thalassiosirophycidae</taxon>
        <taxon>Thalassiosirales</taxon>
        <taxon>Thalassiosiraceae</taxon>
        <taxon>Thalassiosira</taxon>
    </lineage>
</organism>
<comment type="caution">
    <text evidence="10">The sequence shown here is derived from an EMBL/GenBank/DDBJ whole genome shotgun (WGS) entry which is preliminary data.</text>
</comment>
<feature type="domain" description="Non-structural maintenance of chromosome element 4 C-terminal" evidence="9">
    <location>
        <begin position="232"/>
        <end position="338"/>
    </location>
</feature>
<dbReference type="InterPro" id="IPR027786">
    <property type="entry name" value="Nse4/EID"/>
</dbReference>
<evidence type="ECO:0000256" key="8">
    <source>
        <dbReference type="SAM" id="MobiDB-lite"/>
    </source>
</evidence>
<dbReference type="GO" id="GO:0006281">
    <property type="term" value="P:DNA repair"/>
    <property type="evidence" value="ECO:0007669"/>
    <property type="project" value="UniProtKB-UniRule"/>
</dbReference>
<feature type="region of interest" description="Disordered" evidence="8">
    <location>
        <begin position="340"/>
        <end position="426"/>
    </location>
</feature>